<protein>
    <submittedName>
        <fullName evidence="2">7,8-dihydropterin-6-yl-methyl-4-(Beta-D-ribofuranosyl)aminobenzene 5'-phosphate synthase</fullName>
    </submittedName>
</protein>
<evidence type="ECO:0000259" key="1">
    <source>
        <dbReference type="Pfam" id="PF00753"/>
    </source>
</evidence>
<dbReference type="SUPFAM" id="SSF56281">
    <property type="entry name" value="Metallo-hydrolase/oxidoreductase"/>
    <property type="match status" value="1"/>
</dbReference>
<dbReference type="PANTHER" id="PTHR13754:SF13">
    <property type="entry name" value="METALLO-BETA-LACTAMASE SUPERFAMILY PROTEIN (AFU_ORTHOLOGUE AFUA_3G07630)"/>
    <property type="match status" value="1"/>
</dbReference>
<feature type="domain" description="Metallo-beta-lactamase" evidence="1">
    <location>
        <begin position="49"/>
        <end position="113"/>
    </location>
</feature>
<dbReference type="Gene3D" id="3.60.15.10">
    <property type="entry name" value="Ribonuclease Z/Hydroxyacylglutathione hydrolase-like"/>
    <property type="match status" value="1"/>
</dbReference>
<dbReference type="AlphaFoldDB" id="A0A1I6K9I2"/>
<dbReference type="InterPro" id="IPR036866">
    <property type="entry name" value="RibonucZ/Hydroxyglut_hydro"/>
</dbReference>
<dbReference type="InterPro" id="IPR052926">
    <property type="entry name" value="Metallo-beta-lactamase_dom"/>
</dbReference>
<gene>
    <name evidence="2" type="ORF">SAMN02910262_02371</name>
</gene>
<sequence>MSVKTERCGVSAPVQGPYIEKKDNGEDGMEKKLKVTVLADNHQKGNCGCEHGLSVYLEYGGDTILLDAGQSALFAENAEKLGGDLRKVNAAVLSHSHYDHADGLETFFEMNPTAKLYLRQESGENYYSLHADDEMIYIGPKKGMLERYRDRLVYVKDHVSGLGMDGAVLLSHSTSGLEKIGEKANMFRRMGECMKADDFSHEQSLLFYVHSGMVIFNSCSHGGAANIIREVREYDPETPILAYIGGFHLFRSSDEDVRRFGETLQDVKVQRIITGHCTGDRAYAILHEMLGDRAEEMYAGMRLEF</sequence>
<name>A0A1I6K9I2_9FIRM</name>
<dbReference type="EMBL" id="FOZC01000016">
    <property type="protein sequence ID" value="SFR87891.1"/>
    <property type="molecule type" value="Genomic_DNA"/>
</dbReference>
<reference evidence="2 3" key="1">
    <citation type="submission" date="2016-10" db="EMBL/GenBank/DDBJ databases">
        <authorList>
            <person name="de Groot N.N."/>
        </authorList>
    </citation>
    <scope>NUCLEOTIDE SEQUENCE [LARGE SCALE GENOMIC DNA]</scope>
    <source>
        <strain evidence="2 3">F</strain>
    </source>
</reference>
<evidence type="ECO:0000313" key="3">
    <source>
        <dbReference type="Proteomes" id="UP000214760"/>
    </source>
</evidence>
<dbReference type="InterPro" id="IPR041712">
    <property type="entry name" value="DHPS-like_MBL-fold"/>
</dbReference>
<organism evidence="2 3">
    <name type="scientific">[Clostridium] aminophilum</name>
    <dbReference type="NCBI Taxonomy" id="1526"/>
    <lineage>
        <taxon>Bacteria</taxon>
        <taxon>Bacillati</taxon>
        <taxon>Bacillota</taxon>
        <taxon>Clostridia</taxon>
        <taxon>Lachnospirales</taxon>
        <taxon>Lachnospiraceae</taxon>
    </lineage>
</organism>
<proteinExistence type="predicted"/>
<dbReference type="InterPro" id="IPR001279">
    <property type="entry name" value="Metallo-B-lactamas"/>
</dbReference>
<dbReference type="Pfam" id="PF00753">
    <property type="entry name" value="Lactamase_B"/>
    <property type="match status" value="1"/>
</dbReference>
<accession>A0A1I6K9I2</accession>
<dbReference type="GO" id="GO:0016740">
    <property type="term" value="F:transferase activity"/>
    <property type="evidence" value="ECO:0007669"/>
    <property type="project" value="TreeGrafter"/>
</dbReference>
<dbReference type="CDD" id="cd07713">
    <property type="entry name" value="DHPS-like_MBL-fold"/>
    <property type="match status" value="1"/>
</dbReference>
<dbReference type="Proteomes" id="UP000214760">
    <property type="component" value="Unassembled WGS sequence"/>
</dbReference>
<evidence type="ECO:0000313" key="2">
    <source>
        <dbReference type="EMBL" id="SFR87891.1"/>
    </source>
</evidence>
<dbReference type="PANTHER" id="PTHR13754">
    <property type="entry name" value="METALLO-BETA-LACTAMASE SUPERFAMILY PROTEIN"/>
    <property type="match status" value="1"/>
</dbReference>